<accession>A0A1K1ZWV8</accession>
<dbReference type="RefSeq" id="WP_072485351.1">
    <property type="nucleotide sequence ID" value="NZ_CP108277.1"/>
</dbReference>
<keyword evidence="1" id="KW-1133">Transmembrane helix</keyword>
<name>A0A1K1ZWV8_STRAR</name>
<sequence length="161" mass="17335">MSTVLNRNPATRLFAFEALGTVLCAVPMLMVTASGHPRVPEWAQLLGLALLLTMIGALTHTCRLTIADGLRLITCGATGQGEGAARRLHQQSGAERRLGWLLVLYPVVLAILLPVPDTWVRFWFWSTLLLSLSAMLSLGLLLRGAGHADCRQEGLLKAAGP</sequence>
<dbReference type="AlphaFoldDB" id="A0A1K1ZWV8"/>
<evidence type="ECO:0000313" key="2">
    <source>
        <dbReference type="EMBL" id="SFX77933.1"/>
    </source>
</evidence>
<feature type="transmembrane region" description="Helical" evidence="1">
    <location>
        <begin position="42"/>
        <end position="62"/>
    </location>
</feature>
<keyword evidence="1" id="KW-0472">Membrane</keyword>
<reference evidence="2 3" key="1">
    <citation type="submission" date="2016-11" db="EMBL/GenBank/DDBJ databases">
        <authorList>
            <person name="Jaros S."/>
            <person name="Januszkiewicz K."/>
            <person name="Wedrychowicz H."/>
        </authorList>
    </citation>
    <scope>NUCLEOTIDE SEQUENCE [LARGE SCALE GENOMIC DNA]</scope>
    <source>
        <strain evidence="2 3">OK807</strain>
    </source>
</reference>
<dbReference type="OrthoDB" id="4256150at2"/>
<protein>
    <submittedName>
        <fullName evidence="2">Uncharacterized protein</fullName>
    </submittedName>
</protein>
<evidence type="ECO:0000256" key="1">
    <source>
        <dbReference type="SAM" id="Phobius"/>
    </source>
</evidence>
<dbReference type="Proteomes" id="UP000181909">
    <property type="component" value="Unassembled WGS sequence"/>
</dbReference>
<organism evidence="2 3">
    <name type="scientific">Streptomyces atratus</name>
    <dbReference type="NCBI Taxonomy" id="1893"/>
    <lineage>
        <taxon>Bacteria</taxon>
        <taxon>Bacillati</taxon>
        <taxon>Actinomycetota</taxon>
        <taxon>Actinomycetes</taxon>
        <taxon>Kitasatosporales</taxon>
        <taxon>Streptomycetaceae</taxon>
        <taxon>Streptomyces</taxon>
    </lineage>
</organism>
<dbReference type="EMBL" id="FPJO01000006">
    <property type="protein sequence ID" value="SFX77933.1"/>
    <property type="molecule type" value="Genomic_DNA"/>
</dbReference>
<dbReference type="STRING" id="1893.SAMN02787144_1006116"/>
<evidence type="ECO:0000313" key="3">
    <source>
        <dbReference type="Proteomes" id="UP000181909"/>
    </source>
</evidence>
<keyword evidence="1" id="KW-0812">Transmembrane</keyword>
<proteinExistence type="predicted"/>
<feature type="transmembrane region" description="Helical" evidence="1">
    <location>
        <begin position="12"/>
        <end position="30"/>
    </location>
</feature>
<feature type="transmembrane region" description="Helical" evidence="1">
    <location>
        <begin position="122"/>
        <end position="142"/>
    </location>
</feature>
<feature type="transmembrane region" description="Helical" evidence="1">
    <location>
        <begin position="98"/>
        <end position="116"/>
    </location>
</feature>
<gene>
    <name evidence="2" type="ORF">SAMN02787144_1006116</name>
</gene>